<dbReference type="HAMAP" id="MF_00154">
    <property type="entry name" value="CyoE_CtaB"/>
    <property type="match status" value="1"/>
</dbReference>
<proteinExistence type="inferred from homology"/>
<dbReference type="CDD" id="cd13957">
    <property type="entry name" value="PT_UbiA_Cox10"/>
    <property type="match status" value="1"/>
</dbReference>
<dbReference type="Pfam" id="PF01040">
    <property type="entry name" value="UbiA"/>
    <property type="match status" value="1"/>
</dbReference>
<reference evidence="11 12" key="1">
    <citation type="journal article" date="2005" name="Int. J. Syst. Evol. Microbiol.">
        <title>Bacillus cibi sp. nov., isolated from jeotgal, a traditional Korean fermented seafood.</title>
        <authorList>
            <person name="Yoon J.H."/>
            <person name="Lee C.H."/>
            <person name="Oh T.K."/>
        </authorList>
    </citation>
    <scope>NUCLEOTIDE SEQUENCE [LARGE SCALE GENOMIC DNA]</scope>
    <source>
        <strain evidence="11 12">DSM 16189</strain>
    </source>
</reference>
<keyword evidence="12" id="KW-1185">Reference proteome</keyword>
<dbReference type="InterPro" id="IPR030470">
    <property type="entry name" value="UbiA_prenylTrfase_CS"/>
</dbReference>
<comment type="miscellaneous">
    <text evidence="10">Carbon 2 of the heme B porphyrin ring is defined according to the Fischer nomenclature.</text>
</comment>
<evidence type="ECO:0000256" key="7">
    <source>
        <dbReference type="ARBA" id="ARBA00023133"/>
    </source>
</evidence>
<dbReference type="STRING" id="246786.GS18_0204045"/>
<comment type="catalytic activity">
    <reaction evidence="9 10">
        <text>heme b + (2E,6E)-farnesyl diphosphate + H2O = Fe(II)-heme o + diphosphate</text>
        <dbReference type="Rhea" id="RHEA:28070"/>
        <dbReference type="ChEBI" id="CHEBI:15377"/>
        <dbReference type="ChEBI" id="CHEBI:33019"/>
        <dbReference type="ChEBI" id="CHEBI:60344"/>
        <dbReference type="ChEBI" id="CHEBI:60530"/>
        <dbReference type="ChEBI" id="CHEBI:175763"/>
        <dbReference type="EC" id="2.5.1.141"/>
    </reaction>
</comment>
<dbReference type="PROSITE" id="PS00943">
    <property type="entry name" value="UBIA"/>
    <property type="match status" value="1"/>
</dbReference>
<keyword evidence="7 10" id="KW-0350">Heme biosynthesis</keyword>
<dbReference type="NCBIfam" id="TIGR01473">
    <property type="entry name" value="cyoE_ctaB"/>
    <property type="match status" value="1"/>
</dbReference>
<dbReference type="GO" id="GO:0008495">
    <property type="term" value="F:protoheme IX farnesyltransferase activity"/>
    <property type="evidence" value="ECO:0007669"/>
    <property type="project" value="UniProtKB-UniRule"/>
</dbReference>
<dbReference type="PANTHER" id="PTHR43448:SF2">
    <property type="entry name" value="PROTOHEME IX FARNESYLTRANSFERASE, MITOCHONDRIAL"/>
    <property type="match status" value="1"/>
</dbReference>
<dbReference type="PANTHER" id="PTHR43448">
    <property type="entry name" value="PROTOHEME IX FARNESYLTRANSFERASE, MITOCHONDRIAL"/>
    <property type="match status" value="1"/>
</dbReference>
<evidence type="ECO:0000313" key="12">
    <source>
        <dbReference type="Proteomes" id="UP000028549"/>
    </source>
</evidence>
<feature type="transmembrane region" description="Helical" evidence="10">
    <location>
        <begin position="157"/>
        <end position="177"/>
    </location>
</feature>
<evidence type="ECO:0000256" key="1">
    <source>
        <dbReference type="ARBA" id="ARBA00004651"/>
    </source>
</evidence>
<keyword evidence="5 10" id="KW-0812">Transmembrane</keyword>
<comment type="similarity">
    <text evidence="10">Belongs to the UbiA prenyltransferase family. Protoheme IX farnesyltransferase subfamily.</text>
</comment>
<organism evidence="11 12">
    <name type="scientific">Metabacillus indicus</name>
    <name type="common">Bacillus indicus</name>
    <dbReference type="NCBI Taxonomy" id="246786"/>
    <lineage>
        <taxon>Bacteria</taxon>
        <taxon>Bacillati</taxon>
        <taxon>Bacillota</taxon>
        <taxon>Bacilli</taxon>
        <taxon>Bacillales</taxon>
        <taxon>Bacillaceae</taxon>
        <taxon>Metabacillus</taxon>
    </lineage>
</organism>
<evidence type="ECO:0000256" key="4">
    <source>
        <dbReference type="ARBA" id="ARBA00022679"/>
    </source>
</evidence>
<keyword evidence="8 10" id="KW-0472">Membrane</keyword>
<comment type="pathway">
    <text evidence="2 10">Porphyrin-containing compound metabolism; heme O biosynthesis; heme O from protoheme: step 1/1.</text>
</comment>
<feature type="transmembrane region" description="Helical" evidence="10">
    <location>
        <begin position="232"/>
        <end position="247"/>
    </location>
</feature>
<dbReference type="Gene3D" id="1.10.357.140">
    <property type="entry name" value="UbiA prenyltransferase"/>
    <property type="match status" value="1"/>
</dbReference>
<feature type="transmembrane region" description="Helical" evidence="10">
    <location>
        <begin position="32"/>
        <end position="51"/>
    </location>
</feature>
<evidence type="ECO:0000256" key="9">
    <source>
        <dbReference type="ARBA" id="ARBA00047690"/>
    </source>
</evidence>
<evidence type="ECO:0000256" key="5">
    <source>
        <dbReference type="ARBA" id="ARBA00022692"/>
    </source>
</evidence>
<dbReference type="GO" id="GO:0005886">
    <property type="term" value="C:plasma membrane"/>
    <property type="evidence" value="ECO:0007669"/>
    <property type="project" value="UniProtKB-SubCell"/>
</dbReference>
<keyword evidence="6 10" id="KW-1133">Transmembrane helix</keyword>
<dbReference type="InterPro" id="IPR000537">
    <property type="entry name" value="UbiA_prenyltransferase"/>
</dbReference>
<dbReference type="RefSeq" id="WP_029565557.1">
    <property type="nucleotide sequence ID" value="NZ_JNVC02000001.1"/>
</dbReference>
<dbReference type="Proteomes" id="UP000028549">
    <property type="component" value="Unassembled WGS sequence"/>
</dbReference>
<feature type="transmembrane region" description="Helical" evidence="10">
    <location>
        <begin position="131"/>
        <end position="150"/>
    </location>
</feature>
<evidence type="ECO:0000256" key="6">
    <source>
        <dbReference type="ARBA" id="ARBA00022989"/>
    </source>
</evidence>
<evidence type="ECO:0000256" key="8">
    <source>
        <dbReference type="ARBA" id="ARBA00023136"/>
    </source>
</evidence>
<sequence length="305" mass="33979">MPDSRTSKETGFGEVVYETTVLKDFLSLIKMGIVNSNLITAFTGIWLALYFNGQSFLGNIDTVLYTLSGSALVIAGSCAINNFYDRDIDHIMERTKTRPTVTGRMNPIQALWIGVLLLAFGFIMLSMTTAAATLIGLIGVITYVFLYTMWTKRHYTLNTVVGSISGAVPPLIGWAAVDADLSVTAWVLFMIMFIWQPPHFLALAMKRVEEYRAAGIPMLPVIHGFAVTKRQMMVWVICLLPLPFYLFQLGAAFIILATVLNIGWLVIALSGIGAKDDLKWAKWMFIYSLNYLTILFVAMVLFTIN</sequence>
<feature type="transmembrane region" description="Helical" evidence="10">
    <location>
        <begin position="284"/>
        <end position="304"/>
    </location>
</feature>
<evidence type="ECO:0000256" key="3">
    <source>
        <dbReference type="ARBA" id="ARBA00022475"/>
    </source>
</evidence>
<dbReference type="AlphaFoldDB" id="A0A084H3E3"/>
<evidence type="ECO:0000256" key="2">
    <source>
        <dbReference type="ARBA" id="ARBA00004919"/>
    </source>
</evidence>
<protein>
    <recommendedName>
        <fullName evidence="10">Protoheme IX farnesyltransferase</fullName>
        <ecNumber evidence="10">2.5.1.141</ecNumber>
    </recommendedName>
    <alternativeName>
        <fullName evidence="10">Heme B farnesyltransferase</fullName>
    </alternativeName>
    <alternativeName>
        <fullName evidence="10">Heme O synthase</fullName>
    </alternativeName>
</protein>
<dbReference type="EMBL" id="JNVC02000001">
    <property type="protein sequence ID" value="KEZ54105.1"/>
    <property type="molecule type" value="Genomic_DNA"/>
</dbReference>
<comment type="subcellular location">
    <subcellularLocation>
        <location evidence="1 10">Cell membrane</location>
        <topology evidence="1 10">Multi-pass membrane protein</topology>
    </subcellularLocation>
</comment>
<dbReference type="InterPro" id="IPR006369">
    <property type="entry name" value="Protohaem_IX_farnesylTrfase"/>
</dbReference>
<gene>
    <name evidence="10" type="primary">ctaB</name>
    <name evidence="11" type="ORF">GS18_0204045</name>
</gene>
<keyword evidence="4 10" id="KW-0808">Transferase</keyword>
<evidence type="ECO:0000313" key="11">
    <source>
        <dbReference type="EMBL" id="KEZ54105.1"/>
    </source>
</evidence>
<dbReference type="UniPathway" id="UPA00834">
    <property type="reaction ID" value="UER00712"/>
</dbReference>
<name>A0A084H3E3_METID</name>
<dbReference type="InterPro" id="IPR044878">
    <property type="entry name" value="UbiA_sf"/>
</dbReference>
<comment type="function">
    <text evidence="10">Converts heme B (protoheme IX) to heme O by substitution of the vinyl group on carbon 2 of heme B porphyrin ring with a hydroxyethyl farnesyl side group.</text>
</comment>
<dbReference type="EC" id="2.5.1.141" evidence="10"/>
<dbReference type="FunFam" id="1.10.357.140:FF:000001">
    <property type="entry name" value="Protoheme IX farnesyltransferase"/>
    <property type="match status" value="1"/>
</dbReference>
<comment type="caution">
    <text evidence="11">The sequence shown here is derived from an EMBL/GenBank/DDBJ whole genome shotgun (WGS) entry which is preliminary data.</text>
</comment>
<feature type="transmembrane region" description="Helical" evidence="10">
    <location>
        <begin position="63"/>
        <end position="84"/>
    </location>
</feature>
<feature type="transmembrane region" description="Helical" evidence="10">
    <location>
        <begin position="183"/>
        <end position="204"/>
    </location>
</feature>
<comment type="subunit">
    <text evidence="10">Interacts with CtaA.</text>
</comment>
<accession>A0A084H3E3</accession>
<feature type="transmembrane region" description="Helical" evidence="10">
    <location>
        <begin position="105"/>
        <end position="125"/>
    </location>
</feature>
<dbReference type="OrthoDB" id="9814417at2"/>
<keyword evidence="3 10" id="KW-1003">Cell membrane</keyword>
<evidence type="ECO:0000256" key="10">
    <source>
        <dbReference type="HAMAP-Rule" id="MF_00154"/>
    </source>
</evidence>
<dbReference type="GO" id="GO:0048034">
    <property type="term" value="P:heme O biosynthetic process"/>
    <property type="evidence" value="ECO:0007669"/>
    <property type="project" value="UniProtKB-UniRule"/>
</dbReference>